<keyword evidence="2" id="KW-1185">Reference proteome</keyword>
<dbReference type="AlphaFoldDB" id="A0A7I8VVY1"/>
<evidence type="ECO:0000313" key="1">
    <source>
        <dbReference type="EMBL" id="CAD5120481.1"/>
    </source>
</evidence>
<comment type="caution">
    <text evidence="1">The sequence shown here is derived from an EMBL/GenBank/DDBJ whole genome shotgun (WGS) entry which is preliminary data.</text>
</comment>
<gene>
    <name evidence="1" type="ORF">DGYR_LOCUS8575</name>
</gene>
<accession>A0A7I8VVY1</accession>
<reference evidence="1 2" key="1">
    <citation type="submission" date="2020-08" db="EMBL/GenBank/DDBJ databases">
        <authorList>
            <person name="Hejnol A."/>
        </authorList>
    </citation>
    <scope>NUCLEOTIDE SEQUENCE [LARGE SCALE GENOMIC DNA]</scope>
</reference>
<name>A0A7I8VVY1_9ANNE</name>
<dbReference type="OrthoDB" id="9992480at2759"/>
<sequence>MEDELPSYEKAVKTAVLLLNRIDIDPLIRSGDNIICMNFRELTEKANLWLSKHRNCRVINCETLSTPYIKNKTQSQNSHFIPCEENILDIDGEYLPKCHYCLLKRLRVYIRSKTIYDSDELDEIDFINFHINYSNYEMLDNDNTFYNIWTGILQSLNQYLNENSLPGTIINIQLQFINKDKMNDLNCSRFYEYSKDSNNSSVIFLRIFYIKGNINHQKLYAEDFIPQFIGNKQSKKKPKYENMTSVMGRIQKWIFNRPNIHITNIQTLCVELLKDFPQTLGSYKSDYHFSTSLRILRVYYTIKTPSLSIYPIKLTFKCFFPGIVRPDSSETPRICESLDKLWYREVIPFVNYNSHVKIINVETIALEENSNTHIMSDDNCKRKVLHVRVYFDGPVADPPPGFLMPPPSYSSSDYHKSQSCQIL</sequence>
<organism evidence="1 2">
    <name type="scientific">Dimorphilus gyrociliatus</name>
    <dbReference type="NCBI Taxonomy" id="2664684"/>
    <lineage>
        <taxon>Eukaryota</taxon>
        <taxon>Metazoa</taxon>
        <taxon>Spiralia</taxon>
        <taxon>Lophotrochozoa</taxon>
        <taxon>Annelida</taxon>
        <taxon>Polychaeta</taxon>
        <taxon>Polychaeta incertae sedis</taxon>
        <taxon>Dinophilidae</taxon>
        <taxon>Dimorphilus</taxon>
    </lineage>
</organism>
<dbReference type="EMBL" id="CAJFCJ010000012">
    <property type="protein sequence ID" value="CAD5120481.1"/>
    <property type="molecule type" value="Genomic_DNA"/>
</dbReference>
<proteinExistence type="predicted"/>
<evidence type="ECO:0000313" key="2">
    <source>
        <dbReference type="Proteomes" id="UP000549394"/>
    </source>
</evidence>
<protein>
    <submittedName>
        <fullName evidence="1">DgyrCDS9047</fullName>
    </submittedName>
</protein>
<dbReference type="Proteomes" id="UP000549394">
    <property type="component" value="Unassembled WGS sequence"/>
</dbReference>